<accession>A0A5E5QS97</accession>
<sequence length="187" mass="20092">MSVLPDAVCWHEGMQLLPQHFQLQGLRAEALAARTGQACNPWFWGVTALELDPSALCAGQVRVLHLEAILPDGLPVSVQAGVDAPLEFDLETALAAAEGPLLNVHLAVSPLWRAGQLLPLKGRLQSRVGAPLPDWPAASTPSRSPSGERRCGWSATTARPTPCACRCCAWRRRAAPTSACPTSRRRH</sequence>
<dbReference type="AlphaFoldDB" id="A0A5E5QS97"/>
<evidence type="ECO:0000256" key="1">
    <source>
        <dbReference type="SAM" id="MobiDB-lite"/>
    </source>
</evidence>
<reference evidence="2" key="1">
    <citation type="submission" date="2019-09" db="EMBL/GenBank/DDBJ databases">
        <authorList>
            <person name="Gross C."/>
            <person name="Bohn E."/>
        </authorList>
    </citation>
    <scope>NUCLEOTIDE SEQUENCE</scope>
    <source>
        <strain evidence="2">ID40</strain>
    </source>
</reference>
<feature type="region of interest" description="Disordered" evidence="1">
    <location>
        <begin position="131"/>
        <end position="160"/>
    </location>
</feature>
<dbReference type="PANTHER" id="PTHR35566">
    <property type="entry name" value="BLR3599 PROTEIN"/>
    <property type="match status" value="1"/>
</dbReference>
<dbReference type="PANTHER" id="PTHR35566:SF1">
    <property type="entry name" value="TYPE VI SECRETION SYSTEM BASEPLATE COMPONENT TSSK1"/>
    <property type="match status" value="1"/>
</dbReference>
<dbReference type="EMBL" id="LR700248">
    <property type="protein sequence ID" value="VVH78965.1"/>
    <property type="molecule type" value="Genomic_DNA"/>
</dbReference>
<organism evidence="2">
    <name type="scientific">Pseudomonas aeruginosa</name>
    <dbReference type="NCBI Taxonomy" id="287"/>
    <lineage>
        <taxon>Bacteria</taxon>
        <taxon>Pseudomonadati</taxon>
        <taxon>Pseudomonadota</taxon>
        <taxon>Gammaproteobacteria</taxon>
        <taxon>Pseudomonadales</taxon>
        <taxon>Pseudomonadaceae</taxon>
        <taxon>Pseudomonas</taxon>
    </lineage>
</organism>
<evidence type="ECO:0000313" key="2">
    <source>
        <dbReference type="EMBL" id="VVH78965.1"/>
    </source>
</evidence>
<dbReference type="Pfam" id="PF05936">
    <property type="entry name" value="T6SS_VasE"/>
    <property type="match status" value="1"/>
</dbReference>
<gene>
    <name evidence="2" type="ORF">TUEID40_00112</name>
</gene>
<evidence type="ECO:0008006" key="3">
    <source>
        <dbReference type="Google" id="ProtNLM"/>
    </source>
</evidence>
<protein>
    <recommendedName>
        <fullName evidence="3">Type VI secretion protein</fullName>
    </recommendedName>
</protein>
<name>A0A5E5QS97_PSEAI</name>
<dbReference type="InterPro" id="IPR010263">
    <property type="entry name" value="T6SS_TssK"/>
</dbReference>
<proteinExistence type="predicted"/>